<feature type="transmembrane region" description="Helical" evidence="1">
    <location>
        <begin position="35"/>
        <end position="55"/>
    </location>
</feature>
<dbReference type="AlphaFoldDB" id="A0A1N6UMN5"/>
<dbReference type="STRING" id="1077936.SAMN05421545_0956"/>
<proteinExistence type="predicted"/>
<gene>
    <name evidence="2" type="ORF">SAMN05421545_0956</name>
</gene>
<feature type="transmembrane region" description="Helical" evidence="1">
    <location>
        <begin position="93"/>
        <end position="116"/>
    </location>
</feature>
<dbReference type="OrthoDB" id="853392at2"/>
<reference evidence="3" key="1">
    <citation type="submission" date="2017-01" db="EMBL/GenBank/DDBJ databases">
        <authorList>
            <person name="Varghese N."/>
            <person name="Submissions S."/>
        </authorList>
    </citation>
    <scope>NUCLEOTIDE SEQUENCE [LARGE SCALE GENOMIC DNA]</scope>
    <source>
        <strain evidence="3">DM9</strain>
    </source>
</reference>
<accession>A0A1N6UMN5</accession>
<evidence type="ECO:0000256" key="1">
    <source>
        <dbReference type="SAM" id="Phobius"/>
    </source>
</evidence>
<keyword evidence="1" id="KW-1133">Transmembrane helix</keyword>
<name>A0A1N6UMN5_9BACT</name>
<dbReference type="RefSeq" id="WP_007658380.1">
    <property type="nucleotide sequence ID" value="NZ_FTNM01000001.1"/>
</dbReference>
<organism evidence="2 3">
    <name type="scientific">Pontibacter lucknowensis</name>
    <dbReference type="NCBI Taxonomy" id="1077936"/>
    <lineage>
        <taxon>Bacteria</taxon>
        <taxon>Pseudomonadati</taxon>
        <taxon>Bacteroidota</taxon>
        <taxon>Cytophagia</taxon>
        <taxon>Cytophagales</taxon>
        <taxon>Hymenobacteraceae</taxon>
        <taxon>Pontibacter</taxon>
    </lineage>
</organism>
<keyword evidence="1" id="KW-0812">Transmembrane</keyword>
<protein>
    <submittedName>
        <fullName evidence="2">Uncharacterized protein</fullName>
    </submittedName>
</protein>
<evidence type="ECO:0000313" key="3">
    <source>
        <dbReference type="Proteomes" id="UP000185924"/>
    </source>
</evidence>
<sequence>MEGHAQPKSYGSQVLPYIYFIGLASFWLFGDLVAMQKFSFVALGVIVALTIQAVLQHKVVGASLGIMAIAISLIAFLATLSEFSDFEVVNQSAIQLIAVGSVLSLSGLVMGGMLTITNIRRLAI</sequence>
<keyword evidence="3" id="KW-1185">Reference proteome</keyword>
<dbReference type="EMBL" id="FTNM01000001">
    <property type="protein sequence ID" value="SIQ66556.1"/>
    <property type="molecule type" value="Genomic_DNA"/>
</dbReference>
<evidence type="ECO:0000313" key="2">
    <source>
        <dbReference type="EMBL" id="SIQ66556.1"/>
    </source>
</evidence>
<feature type="transmembrane region" description="Helical" evidence="1">
    <location>
        <begin position="62"/>
        <end position="81"/>
    </location>
</feature>
<feature type="transmembrane region" description="Helical" evidence="1">
    <location>
        <begin position="12"/>
        <end position="29"/>
    </location>
</feature>
<keyword evidence="1" id="KW-0472">Membrane</keyword>
<dbReference type="Proteomes" id="UP000185924">
    <property type="component" value="Unassembled WGS sequence"/>
</dbReference>